<proteinExistence type="inferred from homology"/>
<feature type="transmembrane region" description="Helical" evidence="9">
    <location>
        <begin position="1821"/>
        <end position="1838"/>
    </location>
</feature>
<dbReference type="EMBL" id="JASMQC010000024">
    <property type="protein sequence ID" value="KAK1935045.1"/>
    <property type="molecule type" value="Genomic_DNA"/>
</dbReference>
<dbReference type="InterPro" id="IPR027417">
    <property type="entry name" value="P-loop_NTPase"/>
</dbReference>
<dbReference type="PANTHER" id="PTHR19241">
    <property type="entry name" value="ATP-BINDING CASSETTE TRANSPORTER"/>
    <property type="match status" value="1"/>
</dbReference>
<dbReference type="CDD" id="cd03232">
    <property type="entry name" value="ABCG_PDR_domain2"/>
    <property type="match status" value="1"/>
</dbReference>
<sequence length="2740" mass="305957">MRASRVTKVDLESSKTMLAKGPHALHGYVANTMEAAIGRELPQMEVRYSNLSITADVAVIGDVSAKSELPTIYNVTKRNLARLAPNKRMEKKHILKNANGVFKPGTITLVLGQPGSGKSSLMRVLAGQFPKSKSVTIEGDILYNGREQKEMVKQLPQFAAYVTQEDKHFPSLTVRETLEFAHEFCGGGLSKQAEDLLSNGSPEDNLAALEVAKAYFEHYPDLIIDQLGLQNCQDTIIGNAMRRGVSGGERKRVTTGEMEFGMKYMTLMDEISTGLDSAATYDIIKTQQSIAKKLHKTVAIALLQPAPEVFELFDNVVILNDGEVMYHGPRVQTLPYFESLGFKCPPGRDVADFLLDLGTNQQGKYEAELPKHLNKHPRHASEFAELFRQSSVYNNLVALLDDPFHPHLLEDADKHMESMPEFRQTFWENTKTLTRRQWMVTVRNHAFIRTRALMVIVMGLIYGSTFYQADPTDVQRRLGVTFQATIFMALGQTSQVPTFMAARDIFYKQRAANFARASAYAIANSVALVPQAIFESVVFGSLVYWLSGFVVHAGHYLVFIVLLVLTNLVFASWFFFLTAISPNFNIAKPMSTFTIAVFVLFGGFVASRQVIPDWLIWVYWLDPMTWCLRALDVNEYRAAKYDVCVYEGVNYCRDFNATMGEYFLSEFSVPSSSVWVWTGVIYLIVAYLSFMALGAFVLEYKRYDGKRNVVLTPKDIELSRSTASSDHYALVSTPKNADTSPDSSLSEFVVDVQTREKNFVPVTLAFQDLWYSVPKPSNPNESINLLKGISGFAEPGTLTALMGSSGAGKTTLMDVIAGRKTGGKIMGKIMLNGYEASELAIRRCTAYCEQMDIHSDATTFREAFTFSAFLRQDSTVPDSKKFDSVEEVLDLLDMHDIADQIVRGSSMEQMKRLTIGVELAAQPSVLFLDEPTSGLDAHSSKLIMDGVRKVADSGRTIVCTIHQPSSDVFFLFDHLLLLKRGGETVFVGELGDKSQNLVNYLEAIPGTPLLPEGQNPATWMLEVIGAGVSNAITTDFVQQFKDSAEKRALDDALERPGVTYPAPGIPEMVFTKKRAASNMIQLHFLIKRFNDRYWRTPTYNITRFAISLMLAIIFGLVFMGKDYKTYQEVNSGVGMIFTTTLFNGVISFTGTLPITSAERPAFYRERASQTYNCLWYFVGSTVAELPYVFLSSGLFTIIFYPWVGFTNHASGVMYWIVMSLFVLMQTYLGQLFIYALPSVEVAAILGVLYNSICLLFAGFNPPASSIPAGYHWLYLITPQRYVMGILNALAFTDCSNEPVWNSILEVYENGGSELACHQLEDAPVTLGHTTVKGYVEDHFQMKHSEIWSNFGYIFVFLAVFRLLALMSLRFVNHQKRTPGHESGAALMAYGPEVLHDYVATRFEAALGRTMPQMEVRFNNLSIAADVVVVEEDENKTELPTIWNTAKKGLAKLSAKKHVVRKEILRNASGVLKPGTITLVLGQPGSGKSSLMKVLSGRFPLEKNVTIEGDVTYNGVPQAEIMRRLPQFVAYVTQRDKHFPTLTVKETLEYAHRFCGGEMSKRAEEKLSKGTAEENQAALEAAKALFAHYPDVVIQQLGLDNCQDTIVGNGMMRGVSGGERKRVTTGEMEFGMKYVTLMDEISTGLDSAATFDIIKTQRSIAKKLQKTVVIALLQPAPEVFELFDDVIILNEGEVMYHGPREQVVGHFESLGFKCPPERDVADYLLDLGTNQQYRYEASLPSGLAHHPRLASEFAEHYRRSSIHRDMLAALEAPYDPKLLENVSNDIDPMPEFHQSFWDNTWTLMERQNKVTMRNTAFLKGRGIMVIVMGLVNASTFWNVDPVNVQVLLGVLFQAVLFLSLGQASQIPTFMAARDIFYKQRGANFYRTASYVLSCSVSQVPLAFAETIVFGPLVYWLCGFVSSASAFIIYLIMLMLTNLAFAAWFFFIASISPDLHVSKPIAMITILFFVLFAGFIVAKSQMPDWLVWIYWIDPIAWCLRALAVNQYRSSIFEVCLYEGVDYCSQFGMYMGEYYLSMYDVPSAKTWIIYGIIFMIVAYVVFMFLGCLVLEYKRYESPEHTILTKKTVDENEAGSYALVATPKKSKSPADGEAFVVEVKEREKNFVPVTVAFQDLWYSVPNPKNPKESLDLLKGVSGFAMPGSVTALMGSSGAGKTTLMDVIAGRKTGGTIKGKILLNGYDANDLAIRRCTGYCEQMDVHSEASTFREAFTFSAFLRQDSSVPDSKKYDSVDEVLDLLDMHDIADQIIRGSSVEQMKRLTIGVELAAQPSVIFLDEPTSGLDARSAKLIMDGVRKVADSGRTIVCTIHQPSTEVFYLFDNLLLLKRGGETVFVGELGEKCRKLVEYFESIPGVSPLAKGYNPATWMLEVIGAGVGHAAGTTDFVQAFKDSEEKRILDANLAKEGVTIPSPDFPEMVFTKKRAASSMTQARFLIGRFLDMYWRTPSYNLTRFVVTFLLSLVFGLLFLDGGYTSYQGINGGVGMVFMTTLFNGIVSFNSVLPISCEERESFYRERAAQTYNALWYFVGSTLAEIPYVFASGFIFTFVWFFMVGFTGFGTALLYWVNISLLILLQTYMGQFLAYALPSVEVAAIIGVLMNSIFFLFMGFNPPANAIPSGYKWLYAITPQRYPLAILGSLVFGQCDVDPTWNESTQAYENVGSQLGCQPVTGLPVSIDHITVKEYVGSVFGMHHSDMWAQFGYVFIFIAVFRVLALLSLRFLNHQKR</sequence>
<evidence type="ECO:0000313" key="11">
    <source>
        <dbReference type="EMBL" id="KAK1935045.1"/>
    </source>
</evidence>
<feature type="transmembrane region" description="Helical" evidence="9">
    <location>
        <begin position="1959"/>
        <end position="1976"/>
    </location>
</feature>
<dbReference type="InterPro" id="IPR003593">
    <property type="entry name" value="AAA+_ATPase"/>
</dbReference>
<feature type="transmembrane region" description="Helical" evidence="9">
    <location>
        <begin position="2465"/>
        <end position="2483"/>
    </location>
</feature>
<dbReference type="InterPro" id="IPR010929">
    <property type="entry name" value="PDR_CDR_ABC"/>
</dbReference>
<evidence type="ECO:0000256" key="1">
    <source>
        <dbReference type="ARBA" id="ARBA00004141"/>
    </source>
</evidence>
<feature type="transmembrane region" description="Helical" evidence="9">
    <location>
        <begin position="2714"/>
        <end position="2735"/>
    </location>
</feature>
<keyword evidence="7 9" id="KW-1133">Transmembrane helix</keyword>
<keyword evidence="6" id="KW-0067">ATP-binding</keyword>
<keyword evidence="12" id="KW-1185">Reference proteome</keyword>
<feature type="transmembrane region" description="Helical" evidence="9">
    <location>
        <begin position="514"/>
        <end position="534"/>
    </location>
</feature>
<keyword evidence="5" id="KW-0547">Nucleotide-binding</keyword>
<evidence type="ECO:0000256" key="8">
    <source>
        <dbReference type="ARBA" id="ARBA00023136"/>
    </source>
</evidence>
<feature type="domain" description="ABC transporter" evidence="10">
    <location>
        <begin position="764"/>
        <end position="1005"/>
    </location>
</feature>
<dbReference type="GO" id="GO:0005524">
    <property type="term" value="F:ATP binding"/>
    <property type="evidence" value="ECO:0007669"/>
    <property type="project" value="UniProtKB-KW"/>
</dbReference>
<feature type="transmembrane region" description="Helical" evidence="9">
    <location>
        <begin position="1241"/>
        <end position="1259"/>
    </location>
</feature>
<feature type="transmembrane region" description="Helical" evidence="9">
    <location>
        <begin position="1350"/>
        <end position="1371"/>
    </location>
</feature>
<feature type="transmembrane region" description="Helical" evidence="9">
    <location>
        <begin position="1132"/>
        <end position="1152"/>
    </location>
</feature>
<dbReference type="Gene3D" id="3.40.50.300">
    <property type="entry name" value="P-loop containing nucleotide triphosphate hydrolases"/>
    <property type="match status" value="4"/>
</dbReference>
<dbReference type="GO" id="GO:0140359">
    <property type="term" value="F:ABC-type transporter activity"/>
    <property type="evidence" value="ECO:0007669"/>
    <property type="project" value="InterPro"/>
</dbReference>
<feature type="transmembrane region" description="Helical" evidence="9">
    <location>
        <begin position="1844"/>
        <end position="1868"/>
    </location>
</feature>
<evidence type="ECO:0000256" key="5">
    <source>
        <dbReference type="ARBA" id="ARBA00022741"/>
    </source>
</evidence>
<feature type="transmembrane region" description="Helical" evidence="9">
    <location>
        <begin position="452"/>
        <end position="469"/>
    </location>
</feature>
<feature type="transmembrane region" description="Helical" evidence="9">
    <location>
        <begin position="1925"/>
        <end position="1947"/>
    </location>
</feature>
<dbReference type="Pfam" id="PF00005">
    <property type="entry name" value="ABC_tran"/>
    <property type="match status" value="4"/>
</dbReference>
<feature type="transmembrane region" description="Helical" evidence="9">
    <location>
        <begin position="1173"/>
        <end position="1200"/>
    </location>
</feature>
<reference evidence="11" key="1">
    <citation type="submission" date="2023-08" db="EMBL/GenBank/DDBJ databases">
        <title>Reference Genome Resource for the Citrus Pathogen Phytophthora citrophthora.</title>
        <authorList>
            <person name="Moller H."/>
            <person name="Coetzee B."/>
            <person name="Rose L.J."/>
            <person name="Van Niekerk J.M."/>
        </authorList>
    </citation>
    <scope>NUCLEOTIDE SEQUENCE</scope>
    <source>
        <strain evidence="11">STE-U-9442</strain>
    </source>
</reference>
<keyword evidence="4 9" id="KW-0812">Transmembrane</keyword>
<feature type="domain" description="ABC transporter" evidence="10">
    <location>
        <begin position="2127"/>
        <end position="2369"/>
    </location>
</feature>
<comment type="caution">
    <text evidence="11">The sequence shown here is derived from an EMBL/GenBank/DDBJ whole genome shotgun (WGS) entry which is preliminary data.</text>
</comment>
<dbReference type="FunFam" id="3.40.50.300:FF:000528">
    <property type="entry name" value="ABC transporter G family member 31"/>
    <property type="match status" value="2"/>
</dbReference>
<dbReference type="Pfam" id="PF01061">
    <property type="entry name" value="ABC2_membrane"/>
    <property type="match status" value="4"/>
</dbReference>
<protein>
    <submittedName>
        <fullName evidence="11">ABC transporter G family member 31</fullName>
    </submittedName>
</protein>
<dbReference type="Proteomes" id="UP001259832">
    <property type="component" value="Unassembled WGS sequence"/>
</dbReference>
<keyword evidence="8 9" id="KW-0472">Membrane</keyword>
<evidence type="ECO:0000256" key="6">
    <source>
        <dbReference type="ARBA" id="ARBA00022840"/>
    </source>
</evidence>
<dbReference type="GO" id="GO:0016020">
    <property type="term" value="C:membrane"/>
    <property type="evidence" value="ECO:0007669"/>
    <property type="project" value="UniProtKB-SubCell"/>
</dbReference>
<feature type="transmembrane region" description="Helical" evidence="9">
    <location>
        <begin position="481"/>
        <end position="502"/>
    </location>
</feature>
<evidence type="ECO:0000256" key="9">
    <source>
        <dbReference type="SAM" id="Phobius"/>
    </source>
</evidence>
<evidence type="ECO:0000313" key="12">
    <source>
        <dbReference type="Proteomes" id="UP001259832"/>
    </source>
</evidence>
<organism evidence="11 12">
    <name type="scientific">Phytophthora citrophthora</name>
    <dbReference type="NCBI Taxonomy" id="4793"/>
    <lineage>
        <taxon>Eukaryota</taxon>
        <taxon>Sar</taxon>
        <taxon>Stramenopiles</taxon>
        <taxon>Oomycota</taxon>
        <taxon>Peronosporomycetes</taxon>
        <taxon>Peronosporales</taxon>
        <taxon>Peronosporaceae</taxon>
        <taxon>Phytophthora</taxon>
    </lineage>
</organism>
<dbReference type="SMART" id="SM00382">
    <property type="entry name" value="AAA"/>
    <property type="match status" value="4"/>
</dbReference>
<evidence type="ECO:0000256" key="3">
    <source>
        <dbReference type="ARBA" id="ARBA00022448"/>
    </source>
</evidence>
<comment type="subcellular location">
    <subcellularLocation>
        <location evidence="1">Membrane</location>
        <topology evidence="1">Multi-pass membrane protein</topology>
    </subcellularLocation>
</comment>
<feature type="transmembrane region" description="Helical" evidence="9">
    <location>
        <begin position="2044"/>
        <end position="2067"/>
    </location>
</feature>
<dbReference type="Pfam" id="PF06422">
    <property type="entry name" value="PDR_CDR"/>
    <property type="match status" value="2"/>
</dbReference>
<dbReference type="InterPro" id="IPR043926">
    <property type="entry name" value="ABCG_dom"/>
</dbReference>
<feature type="domain" description="ABC transporter" evidence="10">
    <location>
        <begin position="1449"/>
        <end position="1715"/>
    </location>
</feature>
<comment type="similarity">
    <text evidence="2">Belongs to the ABC transporter superfamily. ABCG family. PDR (TC 3.A.1.205) subfamily.</text>
</comment>
<feature type="transmembrane region" description="Helical" evidence="9">
    <location>
        <begin position="1889"/>
        <end position="1913"/>
    </location>
</feature>
<evidence type="ECO:0000259" key="10">
    <source>
        <dbReference type="PROSITE" id="PS50893"/>
    </source>
</evidence>
<gene>
    <name evidence="11" type="ORF">P3T76_010811</name>
</gene>
<dbReference type="FunFam" id="3.40.50.300:FF:000289">
    <property type="entry name" value="ABC transporter G family member 31"/>
    <property type="match status" value="2"/>
</dbReference>
<dbReference type="PROSITE" id="PS50893">
    <property type="entry name" value="ABC_TRANSPORTER_2"/>
    <property type="match status" value="4"/>
</dbReference>
<evidence type="ECO:0000256" key="4">
    <source>
        <dbReference type="ARBA" id="ARBA00022692"/>
    </source>
</evidence>
<dbReference type="InterPro" id="IPR003439">
    <property type="entry name" value="ABC_transporter-like_ATP-bd"/>
</dbReference>
<dbReference type="InterPro" id="IPR013525">
    <property type="entry name" value="ABC2_TM"/>
</dbReference>
<feature type="domain" description="ABC transporter" evidence="10">
    <location>
        <begin position="75"/>
        <end position="346"/>
    </location>
</feature>
<evidence type="ECO:0000256" key="7">
    <source>
        <dbReference type="ARBA" id="ARBA00022989"/>
    </source>
</evidence>
<feature type="transmembrane region" description="Helical" evidence="9">
    <location>
        <begin position="2495"/>
        <end position="2516"/>
    </location>
</feature>
<keyword evidence="3" id="KW-0813">Transport</keyword>
<dbReference type="SUPFAM" id="SSF52540">
    <property type="entry name" value="P-loop containing nucleoside triphosphate hydrolases"/>
    <property type="match status" value="4"/>
</dbReference>
<name>A0AAD9LG02_9STRA</name>
<feature type="transmembrane region" description="Helical" evidence="9">
    <location>
        <begin position="554"/>
        <end position="580"/>
    </location>
</feature>
<dbReference type="Pfam" id="PF19055">
    <property type="entry name" value="ABC2_membrane_7"/>
    <property type="match status" value="1"/>
</dbReference>
<feature type="transmembrane region" description="Helical" evidence="9">
    <location>
        <begin position="2595"/>
        <end position="2621"/>
    </location>
</feature>
<feature type="transmembrane region" description="Helical" evidence="9">
    <location>
        <begin position="592"/>
        <end position="611"/>
    </location>
</feature>
<accession>A0AAD9LG02</accession>
<evidence type="ECO:0000256" key="2">
    <source>
        <dbReference type="ARBA" id="ARBA00006012"/>
    </source>
</evidence>
<feature type="transmembrane region" description="Helical" evidence="9">
    <location>
        <begin position="1101"/>
        <end position="1120"/>
    </location>
</feature>
<feature type="transmembrane region" description="Helical" evidence="9">
    <location>
        <begin position="674"/>
        <end position="698"/>
    </location>
</feature>
<feature type="transmembrane region" description="Helical" evidence="9">
    <location>
        <begin position="1212"/>
        <end position="1234"/>
    </location>
</feature>
<dbReference type="GO" id="GO:0016887">
    <property type="term" value="F:ATP hydrolysis activity"/>
    <property type="evidence" value="ECO:0007669"/>
    <property type="project" value="InterPro"/>
</dbReference>
<dbReference type="InterPro" id="IPR034003">
    <property type="entry name" value="ABCG_PDR_2"/>
</dbReference>
<feature type="transmembrane region" description="Helical" evidence="9">
    <location>
        <begin position="2565"/>
        <end position="2588"/>
    </location>
</feature>
<feature type="transmembrane region" description="Helical" evidence="9">
    <location>
        <begin position="2537"/>
        <end position="2559"/>
    </location>
</feature>